<dbReference type="AlphaFoldDB" id="A0A0H5R9I9"/>
<accession>A0A0H5R9I9</accession>
<proteinExistence type="predicted"/>
<protein>
    <submittedName>
        <fullName evidence="1">Uncharacterized protein</fullName>
    </submittedName>
</protein>
<sequence length="370" mass="42116">MSQKLILWMSKSSDHQNGAYLHKVDISSARRSAPIFHNDSWTHNIAATLHLFHRNYSNMTCNRLRLMPEGMMASSDDDLPLTRPVPLTAISLAESTYLQRTRDGQVNVRILVGRDINIRSWIQTNANNPLQHVFAEAEFLNGPILNDSTIGDLFVVKVQTPAHCGLVKQLYQQLAHFAGRHRSRLEVLVGVDLIELGRIVRPDAVLNLIDNSNHTPRIIFEIEIQNRTPTHLHDHFLKHFDSFLHVHVVLALNFYRRPTERNGRKPGLTGLAAVYRRHRDGHVEVREFVDFGDEPMDLDMIQDLPEMLAFAYRRESAGRLQNELFYGTVVIRNEDVFGSVGSPNDDPLEINLAGMYSQLQDATATESSLF</sequence>
<name>A0A0H5R9I9_9EUKA</name>
<reference evidence="1" key="1">
    <citation type="submission" date="2015-04" db="EMBL/GenBank/DDBJ databases">
        <title>The genome sequence of the plant pathogenic Rhizarian Plasmodiophora brassicae reveals insights in its biotrophic life cycle and the origin of chitin synthesis.</title>
        <authorList>
            <person name="Schwelm A."/>
            <person name="Fogelqvist J."/>
            <person name="Knaust A."/>
            <person name="Julke S."/>
            <person name="Lilja T."/>
            <person name="Dhandapani V."/>
            <person name="Bonilla-Rosso G."/>
            <person name="Karlsson M."/>
            <person name="Shevchenko A."/>
            <person name="Choi S.R."/>
            <person name="Kim H.G."/>
            <person name="Park J.Y."/>
            <person name="Lim Y.P."/>
            <person name="Ludwig-Muller J."/>
            <person name="Dixelius C."/>
        </authorList>
    </citation>
    <scope>NUCLEOTIDE SEQUENCE</scope>
    <source>
        <tissue evidence="1">Potato root galls</tissue>
    </source>
</reference>
<evidence type="ECO:0000313" key="1">
    <source>
        <dbReference type="EMBL" id="CRZ05094.1"/>
    </source>
</evidence>
<dbReference type="EMBL" id="HACM01004652">
    <property type="protein sequence ID" value="CRZ05094.1"/>
    <property type="molecule type" value="Transcribed_RNA"/>
</dbReference>
<organism evidence="1">
    <name type="scientific">Spongospora subterranea</name>
    <dbReference type="NCBI Taxonomy" id="70186"/>
    <lineage>
        <taxon>Eukaryota</taxon>
        <taxon>Sar</taxon>
        <taxon>Rhizaria</taxon>
        <taxon>Endomyxa</taxon>
        <taxon>Phytomyxea</taxon>
        <taxon>Plasmodiophorida</taxon>
        <taxon>Plasmodiophoridae</taxon>
        <taxon>Spongospora</taxon>
    </lineage>
</organism>